<dbReference type="PANTHER" id="PTHR10677:SF3">
    <property type="entry name" value="FI07626P-RELATED"/>
    <property type="match status" value="1"/>
</dbReference>
<evidence type="ECO:0000256" key="1">
    <source>
        <dbReference type="SAM" id="SignalP"/>
    </source>
</evidence>
<dbReference type="Proteomes" id="UP000821866">
    <property type="component" value="Chromosome 2"/>
</dbReference>
<gene>
    <name evidence="3" type="ORF">HPB51_025165</name>
</gene>
<dbReference type="Gene3D" id="3.10.20.90">
    <property type="entry name" value="Phosphatidylinositol 3-kinase Catalytic Subunit, Chain A, domain 1"/>
    <property type="match status" value="1"/>
</dbReference>
<dbReference type="PRINTS" id="PR00348">
    <property type="entry name" value="UBIQUITIN"/>
</dbReference>
<dbReference type="GO" id="GO:0005829">
    <property type="term" value="C:cytosol"/>
    <property type="evidence" value="ECO:0007669"/>
    <property type="project" value="TreeGrafter"/>
</dbReference>
<comment type="caution">
    <text evidence="3">The sequence shown here is derived from an EMBL/GenBank/DDBJ whole genome shotgun (WGS) entry which is preliminary data.</text>
</comment>
<dbReference type="GO" id="GO:0006511">
    <property type="term" value="P:ubiquitin-dependent protein catabolic process"/>
    <property type="evidence" value="ECO:0007669"/>
    <property type="project" value="TreeGrafter"/>
</dbReference>
<organism evidence="3 4">
    <name type="scientific">Rhipicephalus microplus</name>
    <name type="common">Cattle tick</name>
    <name type="synonym">Boophilus microplus</name>
    <dbReference type="NCBI Taxonomy" id="6941"/>
    <lineage>
        <taxon>Eukaryota</taxon>
        <taxon>Metazoa</taxon>
        <taxon>Ecdysozoa</taxon>
        <taxon>Arthropoda</taxon>
        <taxon>Chelicerata</taxon>
        <taxon>Arachnida</taxon>
        <taxon>Acari</taxon>
        <taxon>Parasitiformes</taxon>
        <taxon>Ixodida</taxon>
        <taxon>Ixodoidea</taxon>
        <taxon>Ixodidae</taxon>
        <taxon>Rhipicephalinae</taxon>
        <taxon>Rhipicephalus</taxon>
        <taxon>Boophilus</taxon>
    </lineage>
</organism>
<evidence type="ECO:0000313" key="4">
    <source>
        <dbReference type="Proteomes" id="UP000821866"/>
    </source>
</evidence>
<sequence length="168" mass="18918">MAGALRSLLDALVLFVWRRLAFLPFRLRQQESLMNEITINVRFSADLVIPLKLERGATTKDVKEQLAERLSLPAQEIRIIFAGKELLDQVSIKDYNVEEQTTVHAVRSGNGGACMNAEVQCPLGEGIITSQLTEEEHLARKTGMHAIITLPFRTHVGLKAFWFGWDCQ</sequence>
<dbReference type="Pfam" id="PF00240">
    <property type="entry name" value="ubiquitin"/>
    <property type="match status" value="1"/>
</dbReference>
<dbReference type="GO" id="GO:0031593">
    <property type="term" value="F:polyubiquitin modification-dependent protein binding"/>
    <property type="evidence" value="ECO:0007669"/>
    <property type="project" value="TreeGrafter"/>
</dbReference>
<dbReference type="VEuPathDB" id="VectorBase:LOC119160871"/>
<dbReference type="InterPro" id="IPR015496">
    <property type="entry name" value="Ubiquilin"/>
</dbReference>
<dbReference type="SMART" id="SM00213">
    <property type="entry name" value="UBQ"/>
    <property type="match status" value="1"/>
</dbReference>
<proteinExistence type="predicted"/>
<dbReference type="InterPro" id="IPR019956">
    <property type="entry name" value="Ubiquitin_dom"/>
</dbReference>
<keyword evidence="1" id="KW-0732">Signal</keyword>
<dbReference type="SUPFAM" id="SSF54236">
    <property type="entry name" value="Ubiquitin-like"/>
    <property type="match status" value="1"/>
</dbReference>
<feature type="domain" description="Ubiquitin-like" evidence="2">
    <location>
        <begin position="37"/>
        <end position="112"/>
    </location>
</feature>
<dbReference type="PANTHER" id="PTHR10677">
    <property type="entry name" value="UBIQUILIN"/>
    <property type="match status" value="1"/>
</dbReference>
<dbReference type="AlphaFoldDB" id="A0A9J6EJR6"/>
<name>A0A9J6EJR6_RHIMP</name>
<dbReference type="PROSITE" id="PS50053">
    <property type="entry name" value="UBIQUITIN_2"/>
    <property type="match status" value="1"/>
</dbReference>
<reference evidence="3" key="1">
    <citation type="journal article" date="2020" name="Cell">
        <title>Large-Scale Comparative Analyses of Tick Genomes Elucidate Their Genetic Diversity and Vector Capacities.</title>
        <authorList>
            <consortium name="Tick Genome and Microbiome Consortium (TIGMIC)"/>
            <person name="Jia N."/>
            <person name="Wang J."/>
            <person name="Shi W."/>
            <person name="Du L."/>
            <person name="Sun Y."/>
            <person name="Zhan W."/>
            <person name="Jiang J.F."/>
            <person name="Wang Q."/>
            <person name="Zhang B."/>
            <person name="Ji P."/>
            <person name="Bell-Sakyi L."/>
            <person name="Cui X.M."/>
            <person name="Yuan T.T."/>
            <person name="Jiang B.G."/>
            <person name="Yang W.F."/>
            <person name="Lam T.T."/>
            <person name="Chang Q.C."/>
            <person name="Ding S.J."/>
            <person name="Wang X.J."/>
            <person name="Zhu J.G."/>
            <person name="Ruan X.D."/>
            <person name="Zhao L."/>
            <person name="Wei J.T."/>
            <person name="Ye R.Z."/>
            <person name="Que T.C."/>
            <person name="Du C.H."/>
            <person name="Zhou Y.H."/>
            <person name="Cheng J.X."/>
            <person name="Dai P.F."/>
            <person name="Guo W.B."/>
            <person name="Han X.H."/>
            <person name="Huang E.J."/>
            <person name="Li L.F."/>
            <person name="Wei W."/>
            <person name="Gao Y.C."/>
            <person name="Liu J.Z."/>
            <person name="Shao H.Z."/>
            <person name="Wang X."/>
            <person name="Wang C.C."/>
            <person name="Yang T.C."/>
            <person name="Huo Q.B."/>
            <person name="Li W."/>
            <person name="Chen H.Y."/>
            <person name="Chen S.E."/>
            <person name="Zhou L.G."/>
            <person name="Ni X.B."/>
            <person name="Tian J.H."/>
            <person name="Sheng Y."/>
            <person name="Liu T."/>
            <person name="Pan Y.S."/>
            <person name="Xia L.Y."/>
            <person name="Li J."/>
            <person name="Zhao F."/>
            <person name="Cao W.C."/>
        </authorList>
    </citation>
    <scope>NUCLEOTIDE SEQUENCE</scope>
    <source>
        <strain evidence="3">Rmic-2018</strain>
    </source>
</reference>
<keyword evidence="4" id="KW-1185">Reference proteome</keyword>
<feature type="signal peptide" evidence="1">
    <location>
        <begin position="1"/>
        <end position="21"/>
    </location>
</feature>
<reference evidence="3" key="2">
    <citation type="submission" date="2021-09" db="EMBL/GenBank/DDBJ databases">
        <authorList>
            <person name="Jia N."/>
            <person name="Wang J."/>
            <person name="Shi W."/>
            <person name="Du L."/>
            <person name="Sun Y."/>
            <person name="Zhan W."/>
            <person name="Jiang J."/>
            <person name="Wang Q."/>
            <person name="Zhang B."/>
            <person name="Ji P."/>
            <person name="Sakyi L.B."/>
            <person name="Cui X."/>
            <person name="Yuan T."/>
            <person name="Jiang B."/>
            <person name="Yang W."/>
            <person name="Lam T.T.-Y."/>
            <person name="Chang Q."/>
            <person name="Ding S."/>
            <person name="Wang X."/>
            <person name="Zhu J."/>
            <person name="Ruan X."/>
            <person name="Zhao L."/>
            <person name="Wei J."/>
            <person name="Que T."/>
            <person name="Du C."/>
            <person name="Cheng J."/>
            <person name="Dai P."/>
            <person name="Han X."/>
            <person name="Huang E."/>
            <person name="Gao Y."/>
            <person name="Liu J."/>
            <person name="Shao H."/>
            <person name="Ye R."/>
            <person name="Li L."/>
            <person name="Wei W."/>
            <person name="Wang X."/>
            <person name="Wang C."/>
            <person name="Huo Q."/>
            <person name="Li W."/>
            <person name="Guo W."/>
            <person name="Chen H."/>
            <person name="Chen S."/>
            <person name="Zhou L."/>
            <person name="Zhou L."/>
            <person name="Ni X."/>
            <person name="Tian J."/>
            <person name="Zhou Y."/>
            <person name="Sheng Y."/>
            <person name="Liu T."/>
            <person name="Pan Y."/>
            <person name="Xia L."/>
            <person name="Li J."/>
            <person name="Zhao F."/>
            <person name="Cao W."/>
        </authorList>
    </citation>
    <scope>NUCLEOTIDE SEQUENCE</scope>
    <source>
        <strain evidence="3">Rmic-2018</strain>
        <tissue evidence="3">Larvae</tissue>
    </source>
</reference>
<evidence type="ECO:0000313" key="3">
    <source>
        <dbReference type="EMBL" id="KAH8034503.1"/>
    </source>
</evidence>
<protein>
    <recommendedName>
        <fullName evidence="2">Ubiquitin-like domain-containing protein</fullName>
    </recommendedName>
</protein>
<accession>A0A9J6EJR6</accession>
<dbReference type="InterPro" id="IPR029071">
    <property type="entry name" value="Ubiquitin-like_domsf"/>
</dbReference>
<dbReference type="InterPro" id="IPR000626">
    <property type="entry name" value="Ubiquitin-like_dom"/>
</dbReference>
<feature type="chain" id="PRO_5039948224" description="Ubiquitin-like domain-containing protein" evidence="1">
    <location>
        <begin position="22"/>
        <end position="168"/>
    </location>
</feature>
<dbReference type="EMBL" id="JABSTU010000004">
    <property type="protein sequence ID" value="KAH8034503.1"/>
    <property type="molecule type" value="Genomic_DNA"/>
</dbReference>
<evidence type="ECO:0000259" key="2">
    <source>
        <dbReference type="PROSITE" id="PS50053"/>
    </source>
</evidence>